<evidence type="ECO:0000256" key="1">
    <source>
        <dbReference type="ARBA" id="ARBA00004651"/>
    </source>
</evidence>
<organism evidence="9 10">
    <name type="scientific">Shewanella benthica KT99</name>
    <dbReference type="NCBI Taxonomy" id="314608"/>
    <lineage>
        <taxon>Bacteria</taxon>
        <taxon>Pseudomonadati</taxon>
        <taxon>Pseudomonadota</taxon>
        <taxon>Gammaproteobacteria</taxon>
        <taxon>Alteromonadales</taxon>
        <taxon>Shewanellaceae</taxon>
        <taxon>Shewanella</taxon>
    </lineage>
</organism>
<evidence type="ECO:0000256" key="5">
    <source>
        <dbReference type="ARBA" id="ARBA00022692"/>
    </source>
</evidence>
<comment type="subcellular location">
    <subcellularLocation>
        <location evidence="1">Cell membrane</location>
        <topology evidence="1">Multi-pass membrane protein</topology>
    </subcellularLocation>
</comment>
<dbReference type="Proteomes" id="UP000005839">
    <property type="component" value="Unassembled WGS sequence"/>
</dbReference>
<comment type="similarity">
    <text evidence="2">Belongs to the alanine or glycine:cation symporter (AGCS) (TC 2.A.25) family.</text>
</comment>
<accession>A9CUU7</accession>
<dbReference type="STRING" id="314608.KT99_05837"/>
<dbReference type="InterPro" id="IPR001463">
    <property type="entry name" value="Na/Ala_symport"/>
</dbReference>
<dbReference type="EMBL" id="ABIC01000001">
    <property type="protein sequence ID" value="EDQ02662.1"/>
    <property type="molecule type" value="Genomic_DNA"/>
</dbReference>
<evidence type="ECO:0000256" key="3">
    <source>
        <dbReference type="ARBA" id="ARBA00022448"/>
    </source>
</evidence>
<keyword evidence="3" id="KW-0813">Transport</keyword>
<name>A9CUU7_9GAMM</name>
<feature type="transmembrane region" description="Helical" evidence="8">
    <location>
        <begin position="63"/>
        <end position="82"/>
    </location>
</feature>
<dbReference type="PRINTS" id="PR00175">
    <property type="entry name" value="NAALASMPORT"/>
</dbReference>
<keyword evidence="7 8" id="KW-0472">Membrane</keyword>
<comment type="caution">
    <text evidence="9">The sequence shown here is derived from an EMBL/GenBank/DDBJ whole genome shotgun (WGS) entry which is preliminary data.</text>
</comment>
<dbReference type="PANTHER" id="PTHR30330">
    <property type="entry name" value="AGSS FAMILY TRANSPORTER, SODIUM-ALANINE"/>
    <property type="match status" value="1"/>
</dbReference>
<evidence type="ECO:0000256" key="7">
    <source>
        <dbReference type="ARBA" id="ARBA00023136"/>
    </source>
</evidence>
<keyword evidence="5 8" id="KW-0812">Transmembrane</keyword>
<evidence type="ECO:0000256" key="6">
    <source>
        <dbReference type="ARBA" id="ARBA00022989"/>
    </source>
</evidence>
<evidence type="ECO:0000256" key="4">
    <source>
        <dbReference type="ARBA" id="ARBA00022475"/>
    </source>
</evidence>
<dbReference type="GO" id="GO:0005283">
    <property type="term" value="F:amino acid:sodium symporter activity"/>
    <property type="evidence" value="ECO:0007669"/>
    <property type="project" value="InterPro"/>
</dbReference>
<reference evidence="9 10" key="1">
    <citation type="submission" date="2007-10" db="EMBL/GenBank/DDBJ databases">
        <authorList>
            <person name="Yayanos A."/>
            <person name="Ferriera S."/>
            <person name="Johnson J."/>
            <person name="Kravitz S."/>
            <person name="Halpern A."/>
            <person name="Remington K."/>
            <person name="Beeson K."/>
            <person name="Tran B."/>
            <person name="Rogers Y.-H."/>
            <person name="Friedman R."/>
            <person name="Venter J.C."/>
        </authorList>
    </citation>
    <scope>NUCLEOTIDE SEQUENCE [LARGE SCALE GENOMIC DNA]</scope>
    <source>
        <strain evidence="9 10">KT99</strain>
    </source>
</reference>
<evidence type="ECO:0000256" key="8">
    <source>
        <dbReference type="SAM" id="Phobius"/>
    </source>
</evidence>
<keyword evidence="4" id="KW-1003">Cell membrane</keyword>
<gene>
    <name evidence="9" type="ORF">KT99_05837</name>
</gene>
<keyword evidence="6 8" id="KW-1133">Transmembrane helix</keyword>
<feature type="transmembrane region" description="Helical" evidence="8">
    <location>
        <begin position="88"/>
        <end position="108"/>
    </location>
</feature>
<evidence type="ECO:0000256" key="2">
    <source>
        <dbReference type="ARBA" id="ARBA00009261"/>
    </source>
</evidence>
<evidence type="ECO:0000313" key="10">
    <source>
        <dbReference type="Proteomes" id="UP000005839"/>
    </source>
</evidence>
<keyword evidence="10" id="KW-1185">Reference proteome</keyword>
<proteinExistence type="inferred from homology"/>
<feature type="transmembrane region" description="Helical" evidence="8">
    <location>
        <begin position="30"/>
        <end position="51"/>
    </location>
</feature>
<dbReference type="GO" id="GO:0005886">
    <property type="term" value="C:plasma membrane"/>
    <property type="evidence" value="ECO:0007669"/>
    <property type="project" value="UniProtKB-SubCell"/>
</dbReference>
<dbReference type="PANTHER" id="PTHR30330:SF3">
    <property type="entry name" value="TRANSCRIPTIONAL REGULATOR, LRP FAMILY"/>
    <property type="match status" value="1"/>
</dbReference>
<dbReference type="AlphaFoldDB" id="A9CUU7"/>
<evidence type="ECO:0000313" key="9">
    <source>
        <dbReference type="EMBL" id="EDQ02662.1"/>
    </source>
</evidence>
<sequence length="132" mass="13747">MAVAFFGIGTFAQVNAISDAMTIAFDVPTWVTALVLTLLVAAVTLGGVTRIANVAKSLVPSMALAYIIACLGILFSFSDQILPTFDLVITSAFTPISAAGGFLGATVAQALQIGITSWATEDLDSIRGYFYC</sequence>
<dbReference type="Pfam" id="PF01235">
    <property type="entry name" value="Na_Ala_symp"/>
    <property type="match status" value="1"/>
</dbReference>
<protein>
    <submittedName>
        <fullName evidence="9">Sodium:alanine symporter family protein</fullName>
    </submittedName>
</protein>